<dbReference type="Pfam" id="PF17775">
    <property type="entry name" value="YchJ_M-like"/>
    <property type="match status" value="1"/>
</dbReference>
<sequence>MTAVDHAGIRPIGDNHSMPALCPCGQDLPYAACCGPLHRGDATASTAEQLMRSRYAAFVMHDAPYLQQTWSLTTRPARIDFPPGREWTGLEIVGATGGSAFHTEGTVEFRAHYIEAGKPGVQHENSTFTREGGRWVYVTAL</sequence>
<dbReference type="Gene3D" id="3.10.450.50">
    <property type="match status" value="1"/>
</dbReference>
<dbReference type="AlphaFoldDB" id="A0A4R8CIV3"/>
<reference evidence="3 4" key="1">
    <citation type="submission" date="2019-03" db="EMBL/GenBank/DDBJ databases">
        <title>Genomic Encyclopedia of Type Strains, Phase III (KMG-III): the genomes of soil and plant-associated and newly described type strains.</title>
        <authorList>
            <person name="Whitman W."/>
        </authorList>
    </citation>
    <scope>NUCLEOTIDE SEQUENCE [LARGE SCALE GENOMIC DNA]</scope>
    <source>
        <strain evidence="3 4">VKM Ac-2573</strain>
    </source>
</reference>
<protein>
    <recommendedName>
        <fullName evidence="1">UPF0225 protein EV653_1438</fullName>
    </recommendedName>
</protein>
<dbReference type="InterPro" id="IPR032710">
    <property type="entry name" value="NTF2-like_dom_sf"/>
</dbReference>
<accession>A0A4R8CIV3</accession>
<dbReference type="EMBL" id="SODP01000001">
    <property type="protein sequence ID" value="TDW76292.1"/>
    <property type="molecule type" value="Genomic_DNA"/>
</dbReference>
<dbReference type="Proteomes" id="UP000295146">
    <property type="component" value="Unassembled WGS sequence"/>
</dbReference>
<dbReference type="InterPro" id="IPR048469">
    <property type="entry name" value="YchJ-like_M"/>
</dbReference>
<feature type="domain" description="YchJ-like middle NTF2-like" evidence="2">
    <location>
        <begin position="46"/>
        <end position="139"/>
    </location>
</feature>
<proteinExistence type="inferred from homology"/>
<evidence type="ECO:0000259" key="2">
    <source>
        <dbReference type="Pfam" id="PF17775"/>
    </source>
</evidence>
<gene>
    <name evidence="3" type="ORF">EV653_1438</name>
</gene>
<comment type="similarity">
    <text evidence="1">Belongs to the UPF0225 family.</text>
</comment>
<evidence type="ECO:0000256" key="1">
    <source>
        <dbReference type="HAMAP-Rule" id="MF_00612"/>
    </source>
</evidence>
<comment type="caution">
    <text evidence="3">The sequence shown here is derived from an EMBL/GenBank/DDBJ whole genome shotgun (WGS) entry which is preliminary data.</text>
</comment>
<evidence type="ECO:0000313" key="4">
    <source>
        <dbReference type="Proteomes" id="UP000295146"/>
    </source>
</evidence>
<name>A0A4R8CIV3_9ACTN</name>
<organism evidence="3 4">
    <name type="scientific">Kribbella pratensis</name>
    <dbReference type="NCBI Taxonomy" id="2512112"/>
    <lineage>
        <taxon>Bacteria</taxon>
        <taxon>Bacillati</taxon>
        <taxon>Actinomycetota</taxon>
        <taxon>Actinomycetes</taxon>
        <taxon>Propionibacteriales</taxon>
        <taxon>Kribbellaceae</taxon>
        <taxon>Kribbella</taxon>
    </lineage>
</organism>
<keyword evidence="4" id="KW-1185">Reference proteome</keyword>
<dbReference type="HAMAP" id="MF_00612">
    <property type="entry name" value="UPF0225"/>
    <property type="match status" value="1"/>
</dbReference>
<dbReference type="SUPFAM" id="SSF54427">
    <property type="entry name" value="NTF2-like"/>
    <property type="match status" value="1"/>
</dbReference>
<dbReference type="InterPro" id="IPR023006">
    <property type="entry name" value="YchJ-like"/>
</dbReference>
<evidence type="ECO:0000313" key="3">
    <source>
        <dbReference type="EMBL" id="TDW76292.1"/>
    </source>
</evidence>